<accession>A0A9D1XKB6</accession>
<comment type="caution">
    <text evidence="5">The sequence shown here is derived from an EMBL/GenBank/DDBJ whole genome shotgun (WGS) entry which is preliminary data.</text>
</comment>
<reference evidence="5" key="2">
    <citation type="submission" date="2021-04" db="EMBL/GenBank/DDBJ databases">
        <authorList>
            <person name="Gilroy R."/>
        </authorList>
    </citation>
    <scope>NUCLEOTIDE SEQUENCE</scope>
    <source>
        <strain evidence="5">ChiGjej1B1-14440</strain>
    </source>
</reference>
<name>A0A9D1XKB6_9FIRM</name>
<evidence type="ECO:0000313" key="5">
    <source>
        <dbReference type="EMBL" id="HIX80647.1"/>
    </source>
</evidence>
<dbReference type="Pfam" id="PF00248">
    <property type="entry name" value="Aldo_ket_red"/>
    <property type="match status" value="1"/>
</dbReference>
<dbReference type="GO" id="GO:0051536">
    <property type="term" value="F:iron-sulfur cluster binding"/>
    <property type="evidence" value="ECO:0007669"/>
    <property type="project" value="UniProtKB-KW"/>
</dbReference>
<dbReference type="AlphaFoldDB" id="A0A9D1XKB6"/>
<reference evidence="5" key="1">
    <citation type="journal article" date="2021" name="PeerJ">
        <title>Extensive microbial diversity within the chicken gut microbiome revealed by metagenomics and culture.</title>
        <authorList>
            <person name="Gilroy R."/>
            <person name="Ravi A."/>
            <person name="Getino M."/>
            <person name="Pursley I."/>
            <person name="Horton D.L."/>
            <person name="Alikhan N.F."/>
            <person name="Baker D."/>
            <person name="Gharbi K."/>
            <person name="Hall N."/>
            <person name="Watson M."/>
            <person name="Adriaenssens E.M."/>
            <person name="Foster-Nyarko E."/>
            <person name="Jarju S."/>
            <person name="Secka A."/>
            <person name="Antonio M."/>
            <person name="Oren A."/>
            <person name="Chaudhuri R.R."/>
            <person name="La Ragione R."/>
            <person name="Hildebrand F."/>
            <person name="Pallen M.J."/>
        </authorList>
    </citation>
    <scope>NUCLEOTIDE SEQUENCE</scope>
    <source>
        <strain evidence="5">ChiGjej1B1-14440</strain>
    </source>
</reference>
<dbReference type="CDD" id="cd19100">
    <property type="entry name" value="AKR_unchar"/>
    <property type="match status" value="1"/>
</dbReference>
<evidence type="ECO:0000256" key="1">
    <source>
        <dbReference type="ARBA" id="ARBA00022723"/>
    </source>
</evidence>
<evidence type="ECO:0000256" key="3">
    <source>
        <dbReference type="ARBA" id="ARBA00023014"/>
    </source>
</evidence>
<keyword evidence="2" id="KW-0408">Iron</keyword>
<dbReference type="GO" id="GO:0046872">
    <property type="term" value="F:metal ion binding"/>
    <property type="evidence" value="ECO:0007669"/>
    <property type="project" value="UniProtKB-KW"/>
</dbReference>
<dbReference type="PANTHER" id="PTHR43312">
    <property type="entry name" value="D-THREO-ALDOSE 1-DEHYDROGENASE"/>
    <property type="match status" value="1"/>
</dbReference>
<feature type="domain" description="4Fe-4S ferredoxin-type" evidence="4">
    <location>
        <begin position="326"/>
        <end position="355"/>
    </location>
</feature>
<dbReference type="SUPFAM" id="SSF46548">
    <property type="entry name" value="alpha-helical ferredoxin"/>
    <property type="match status" value="1"/>
</dbReference>
<dbReference type="InterPro" id="IPR017900">
    <property type="entry name" value="4Fe4S_Fe_S_CS"/>
</dbReference>
<dbReference type="InterPro" id="IPR023210">
    <property type="entry name" value="NADP_OxRdtase_dom"/>
</dbReference>
<dbReference type="InterPro" id="IPR036812">
    <property type="entry name" value="NAD(P)_OxRdtase_dom_sf"/>
</dbReference>
<protein>
    <submittedName>
        <fullName evidence="5">Aldo/keto reductase</fullName>
    </submittedName>
</protein>
<organism evidence="5 6">
    <name type="scientific">Candidatus Erysipelatoclostridium merdavium</name>
    <dbReference type="NCBI Taxonomy" id="2838566"/>
    <lineage>
        <taxon>Bacteria</taxon>
        <taxon>Bacillati</taxon>
        <taxon>Bacillota</taxon>
        <taxon>Erysipelotrichia</taxon>
        <taxon>Erysipelotrichales</taxon>
        <taxon>Erysipelotrichales incertae sedis</taxon>
    </lineage>
</organism>
<proteinExistence type="predicted"/>
<dbReference type="PROSITE" id="PS51379">
    <property type="entry name" value="4FE4S_FER_2"/>
    <property type="match status" value="1"/>
</dbReference>
<dbReference type="PROSITE" id="PS00198">
    <property type="entry name" value="4FE4S_FER_1"/>
    <property type="match status" value="1"/>
</dbReference>
<dbReference type="Gene3D" id="3.20.20.100">
    <property type="entry name" value="NADP-dependent oxidoreductase domain"/>
    <property type="match status" value="1"/>
</dbReference>
<dbReference type="InterPro" id="IPR053135">
    <property type="entry name" value="AKR2_Oxidoreductase"/>
</dbReference>
<dbReference type="EMBL" id="DXET01000039">
    <property type="protein sequence ID" value="HIX80647.1"/>
    <property type="molecule type" value="Genomic_DNA"/>
</dbReference>
<evidence type="ECO:0000259" key="4">
    <source>
        <dbReference type="PROSITE" id="PS51379"/>
    </source>
</evidence>
<evidence type="ECO:0000313" key="6">
    <source>
        <dbReference type="Proteomes" id="UP000886724"/>
    </source>
</evidence>
<gene>
    <name evidence="5" type="ORF">H9980_01590</name>
</gene>
<dbReference type="InterPro" id="IPR017896">
    <property type="entry name" value="4Fe4S_Fe-S-bd"/>
</dbReference>
<sequence>MGYRKLPHGNEEISVLGFGTSAIGEASEEEIIATVQMAIENGINYFDLASGHANTFEAFGKAIKDKRDQVYLQIHFGANYETGAYGWTTNLNKIKESIKWQLEKLQTDYIDFGFIHCLDEPADLKAVKEAGVIDYLLDLKEKGVIRHIGLSSHTPALVNQVLDMNILDMVMFSINPAYDNNHGSYAIGKNDERMALYQRCEKEGVAISVMKAFSAGQLLDKDKSPFKHALTHSQCIQYALDKPAVVTVLPGIRNREDLKDILKYNQATDEEKDYSIIAQFDEIEHMGKCVYCKHCHPCPCGLDIALINKYYDLSLLGDTLAKDHYNHLEKTASDCIQCGHCNHRCPFKVDQMKRMKEISQYFGK</sequence>
<keyword evidence="3" id="KW-0411">Iron-sulfur</keyword>
<keyword evidence="1" id="KW-0479">Metal-binding</keyword>
<dbReference type="Proteomes" id="UP000886724">
    <property type="component" value="Unassembled WGS sequence"/>
</dbReference>
<dbReference type="SUPFAM" id="SSF51430">
    <property type="entry name" value="NAD(P)-linked oxidoreductase"/>
    <property type="match status" value="1"/>
</dbReference>
<dbReference type="PANTHER" id="PTHR43312:SF1">
    <property type="entry name" value="NADP-DEPENDENT OXIDOREDUCTASE DOMAIN-CONTAINING PROTEIN"/>
    <property type="match status" value="1"/>
</dbReference>
<evidence type="ECO:0000256" key="2">
    <source>
        <dbReference type="ARBA" id="ARBA00023004"/>
    </source>
</evidence>